<dbReference type="EMBL" id="QTSX02005072">
    <property type="protein sequence ID" value="KAJ9061382.1"/>
    <property type="molecule type" value="Genomic_DNA"/>
</dbReference>
<reference evidence="1" key="1">
    <citation type="submission" date="2022-04" db="EMBL/GenBank/DDBJ databases">
        <title>Genome of the entomopathogenic fungus Entomophthora muscae.</title>
        <authorList>
            <person name="Elya C."/>
            <person name="Lovett B.R."/>
            <person name="Lee E."/>
            <person name="Macias A.M."/>
            <person name="Hajek A.E."/>
            <person name="De Bivort B.L."/>
            <person name="Kasson M.T."/>
            <person name="De Fine Licht H.H."/>
            <person name="Stajich J.E."/>
        </authorList>
    </citation>
    <scope>NUCLEOTIDE SEQUENCE</scope>
    <source>
        <strain evidence="1">Berkeley</strain>
    </source>
</reference>
<comment type="caution">
    <text evidence="1">The sequence shown here is derived from an EMBL/GenBank/DDBJ whole genome shotgun (WGS) entry which is preliminary data.</text>
</comment>
<keyword evidence="2" id="KW-1185">Reference proteome</keyword>
<evidence type="ECO:0000313" key="2">
    <source>
        <dbReference type="Proteomes" id="UP001165960"/>
    </source>
</evidence>
<sequence>MVCRAQVNCNTGKSLYELVYGKKPNLVITTVGPCLPLPKKVPDNSDPDVQSARKDQEDMEKKRIESVVNVIIHHVLILPSMSYFKDKYLSFAFAPQNESGSK</sequence>
<protein>
    <submittedName>
        <fullName evidence="1">Uncharacterized protein</fullName>
    </submittedName>
</protein>
<dbReference type="Proteomes" id="UP001165960">
    <property type="component" value="Unassembled WGS sequence"/>
</dbReference>
<organism evidence="1 2">
    <name type="scientific">Entomophthora muscae</name>
    <dbReference type="NCBI Taxonomy" id="34485"/>
    <lineage>
        <taxon>Eukaryota</taxon>
        <taxon>Fungi</taxon>
        <taxon>Fungi incertae sedis</taxon>
        <taxon>Zoopagomycota</taxon>
        <taxon>Entomophthoromycotina</taxon>
        <taxon>Entomophthoromycetes</taxon>
        <taxon>Entomophthorales</taxon>
        <taxon>Entomophthoraceae</taxon>
        <taxon>Entomophthora</taxon>
    </lineage>
</organism>
<gene>
    <name evidence="1" type="ORF">DSO57_1021171</name>
</gene>
<name>A0ACC2SGT8_9FUNG</name>
<evidence type="ECO:0000313" key="1">
    <source>
        <dbReference type="EMBL" id="KAJ9061382.1"/>
    </source>
</evidence>
<accession>A0ACC2SGT8</accession>
<proteinExistence type="predicted"/>